<dbReference type="RefSeq" id="WP_131305476.1">
    <property type="nucleotide sequence ID" value="NZ_SJFN01000002.1"/>
</dbReference>
<proteinExistence type="predicted"/>
<dbReference type="Proteomes" id="UP000292781">
    <property type="component" value="Unassembled WGS sequence"/>
</dbReference>
<evidence type="ECO:0000256" key="6">
    <source>
        <dbReference type="ARBA" id="ARBA00022692"/>
    </source>
</evidence>
<keyword evidence="9" id="KW-0902">Two-component regulatory system</keyword>
<evidence type="ECO:0000256" key="7">
    <source>
        <dbReference type="ARBA" id="ARBA00022777"/>
    </source>
</evidence>
<feature type="domain" description="HAMP" evidence="13">
    <location>
        <begin position="193"/>
        <end position="244"/>
    </location>
</feature>
<feature type="domain" description="Histidine kinase" evidence="12">
    <location>
        <begin position="252"/>
        <end position="458"/>
    </location>
</feature>
<evidence type="ECO:0000256" key="8">
    <source>
        <dbReference type="ARBA" id="ARBA00022989"/>
    </source>
</evidence>
<dbReference type="Gene3D" id="3.30.565.10">
    <property type="entry name" value="Histidine kinase-like ATPase, C-terminal domain"/>
    <property type="match status" value="1"/>
</dbReference>
<dbReference type="InterPro" id="IPR003594">
    <property type="entry name" value="HATPase_dom"/>
</dbReference>
<keyword evidence="10 11" id="KW-0472">Membrane</keyword>
<protein>
    <recommendedName>
        <fullName evidence="3">histidine kinase</fullName>
        <ecNumber evidence="3">2.7.13.3</ecNumber>
    </recommendedName>
</protein>
<keyword evidence="4" id="KW-0597">Phosphoprotein</keyword>
<evidence type="ECO:0000256" key="3">
    <source>
        <dbReference type="ARBA" id="ARBA00012438"/>
    </source>
</evidence>
<dbReference type="SUPFAM" id="SSF55874">
    <property type="entry name" value="ATPase domain of HSP90 chaperone/DNA topoisomerase II/histidine kinase"/>
    <property type="match status" value="1"/>
</dbReference>
<organism evidence="14 15">
    <name type="scientific">Siculibacillus lacustris</name>
    <dbReference type="NCBI Taxonomy" id="1549641"/>
    <lineage>
        <taxon>Bacteria</taxon>
        <taxon>Pseudomonadati</taxon>
        <taxon>Pseudomonadota</taxon>
        <taxon>Alphaproteobacteria</taxon>
        <taxon>Hyphomicrobiales</taxon>
        <taxon>Ancalomicrobiaceae</taxon>
        <taxon>Siculibacillus</taxon>
    </lineage>
</organism>
<dbReference type="PANTHER" id="PTHR45436">
    <property type="entry name" value="SENSOR HISTIDINE KINASE YKOH"/>
    <property type="match status" value="1"/>
</dbReference>
<dbReference type="InterPro" id="IPR036097">
    <property type="entry name" value="HisK_dim/P_sf"/>
</dbReference>
<feature type="transmembrane region" description="Helical" evidence="11">
    <location>
        <begin position="174"/>
        <end position="196"/>
    </location>
</feature>
<comment type="catalytic activity">
    <reaction evidence="1">
        <text>ATP + protein L-histidine = ADP + protein N-phospho-L-histidine.</text>
        <dbReference type="EC" id="2.7.13.3"/>
    </reaction>
</comment>
<sequence>MPGSSLARRLFVLIALWSALSLASAGFVLITAYRSSVEAAFDERLAVHLKTLIGALAAQADGAGTFRQPENPGEARFELPLSGWYWVVRRVSDDGIAAISRSLVGEVLRLPGDLGATAGRDHILRAYSEGPDRQHLRILERIVDFDGRERFRIAVAGNAGDLEADISRFSWRTAFLLGLVGLGLVVATLVLVRIALAPLERMRRALWRIRSGRSERLEGRFAAEIDPLAQELNALIEANREATERARTHVGNLAHALKTPLSVIVNEARASDQPMALRVVEQAELIQSHLAHHLDRARMVAQRRTIGVVTEVEPVVERLIRAMRRIHEDKNPEITLALDSGLRFRGEREDLEEALGNLLDNACKWCATRVAVSVRALPPDGADDRRHLLARVDDDGPGLDPDQRAAVLARGHRLDEKVPGSGLGLSIVAELAALYGGSLVLAAAPEGGLRCDLRLPAL</sequence>
<dbReference type="InterPro" id="IPR050428">
    <property type="entry name" value="TCS_sensor_his_kinase"/>
</dbReference>
<evidence type="ECO:0000256" key="1">
    <source>
        <dbReference type="ARBA" id="ARBA00000085"/>
    </source>
</evidence>
<name>A0A4Q9VX60_9HYPH</name>
<dbReference type="GO" id="GO:0000155">
    <property type="term" value="F:phosphorelay sensor kinase activity"/>
    <property type="evidence" value="ECO:0007669"/>
    <property type="project" value="InterPro"/>
</dbReference>
<evidence type="ECO:0000256" key="2">
    <source>
        <dbReference type="ARBA" id="ARBA00004370"/>
    </source>
</evidence>
<dbReference type="InterPro" id="IPR005467">
    <property type="entry name" value="His_kinase_dom"/>
</dbReference>
<accession>A0A4Q9VX60</accession>
<evidence type="ECO:0000256" key="5">
    <source>
        <dbReference type="ARBA" id="ARBA00022679"/>
    </source>
</evidence>
<comment type="caution">
    <text evidence="14">The sequence shown here is derived from an EMBL/GenBank/DDBJ whole genome shotgun (WGS) entry which is preliminary data.</text>
</comment>
<evidence type="ECO:0000256" key="4">
    <source>
        <dbReference type="ARBA" id="ARBA00022553"/>
    </source>
</evidence>
<dbReference type="OrthoDB" id="9809567at2"/>
<reference evidence="14 15" key="1">
    <citation type="submission" date="2019-02" db="EMBL/GenBank/DDBJ databases">
        <title>Siculibacillus lacustris gen. nov., sp. nov., a new rosette-forming bacterium isolated from a freshwater crater lake (Lake St. Ana, Romania).</title>
        <authorList>
            <person name="Felfoldi T."/>
            <person name="Marton Z."/>
            <person name="Szabo A."/>
            <person name="Mentes A."/>
            <person name="Boka K."/>
            <person name="Marialigeti K."/>
            <person name="Mathe I."/>
            <person name="Koncz M."/>
            <person name="Schumann P."/>
            <person name="Toth E."/>
        </authorList>
    </citation>
    <scope>NUCLEOTIDE SEQUENCE [LARGE SCALE GENOMIC DNA]</scope>
    <source>
        <strain evidence="14 15">SA-279</strain>
    </source>
</reference>
<comment type="subcellular location">
    <subcellularLocation>
        <location evidence="2">Membrane</location>
    </subcellularLocation>
</comment>
<dbReference type="SMART" id="SM00387">
    <property type="entry name" value="HATPase_c"/>
    <property type="match status" value="1"/>
</dbReference>
<dbReference type="PANTHER" id="PTHR45436:SF5">
    <property type="entry name" value="SENSOR HISTIDINE KINASE TRCS"/>
    <property type="match status" value="1"/>
</dbReference>
<dbReference type="InterPro" id="IPR004358">
    <property type="entry name" value="Sig_transdc_His_kin-like_C"/>
</dbReference>
<dbReference type="InterPro" id="IPR036890">
    <property type="entry name" value="HATPase_C_sf"/>
</dbReference>
<dbReference type="PROSITE" id="PS50109">
    <property type="entry name" value="HIS_KIN"/>
    <property type="match status" value="1"/>
</dbReference>
<dbReference type="Pfam" id="PF02518">
    <property type="entry name" value="HATPase_c"/>
    <property type="match status" value="1"/>
</dbReference>
<evidence type="ECO:0000313" key="14">
    <source>
        <dbReference type="EMBL" id="TBW40973.1"/>
    </source>
</evidence>
<evidence type="ECO:0000256" key="9">
    <source>
        <dbReference type="ARBA" id="ARBA00023012"/>
    </source>
</evidence>
<evidence type="ECO:0000313" key="15">
    <source>
        <dbReference type="Proteomes" id="UP000292781"/>
    </source>
</evidence>
<dbReference type="PRINTS" id="PR00344">
    <property type="entry name" value="BCTRLSENSOR"/>
</dbReference>
<keyword evidence="6 11" id="KW-0812">Transmembrane</keyword>
<keyword evidence="15" id="KW-1185">Reference proteome</keyword>
<keyword evidence="5" id="KW-0808">Transferase</keyword>
<keyword evidence="8 11" id="KW-1133">Transmembrane helix</keyword>
<evidence type="ECO:0000256" key="10">
    <source>
        <dbReference type="ARBA" id="ARBA00023136"/>
    </source>
</evidence>
<evidence type="ECO:0000259" key="13">
    <source>
        <dbReference type="PROSITE" id="PS50885"/>
    </source>
</evidence>
<dbReference type="EMBL" id="SJFN01000002">
    <property type="protein sequence ID" value="TBW40973.1"/>
    <property type="molecule type" value="Genomic_DNA"/>
</dbReference>
<dbReference type="PROSITE" id="PS50885">
    <property type="entry name" value="HAMP"/>
    <property type="match status" value="1"/>
</dbReference>
<dbReference type="SUPFAM" id="SSF47384">
    <property type="entry name" value="Homodimeric domain of signal transducing histidine kinase"/>
    <property type="match status" value="1"/>
</dbReference>
<dbReference type="InterPro" id="IPR003660">
    <property type="entry name" value="HAMP_dom"/>
</dbReference>
<dbReference type="AlphaFoldDB" id="A0A4Q9VX60"/>
<gene>
    <name evidence="14" type="ORF">EYW49_02110</name>
</gene>
<dbReference type="GO" id="GO:0005886">
    <property type="term" value="C:plasma membrane"/>
    <property type="evidence" value="ECO:0007669"/>
    <property type="project" value="TreeGrafter"/>
</dbReference>
<evidence type="ECO:0000259" key="12">
    <source>
        <dbReference type="PROSITE" id="PS50109"/>
    </source>
</evidence>
<keyword evidence="7" id="KW-0418">Kinase</keyword>
<dbReference type="Gene3D" id="1.10.287.130">
    <property type="match status" value="1"/>
</dbReference>
<evidence type="ECO:0000256" key="11">
    <source>
        <dbReference type="SAM" id="Phobius"/>
    </source>
</evidence>
<dbReference type="EC" id="2.7.13.3" evidence="3"/>